<sequence length="328" mass="35356">METVDVAVIGGGGAGAMAYLRSVLNCDRTVLFMGNKTTSRRGRAMWVGEVDNIPGMHDSKRPILGTVKSTLAWIDGQESLKGIGTAVKDVVTSIQRDGDRFILNHGADEALNARYVILATGIMDVQPEIGGSIEPIFPYANRGEAIYCVRCDGHRTLGHTLSVIGHNSTAASIAAMMIQRYQHKQVPILTNGAEPEFSESSKKLMSVYDMPVHTAAITEVLGTPRTGLEGFVLADGARIDSTRTIVSLGIIAYNQLLTNLDGQVDGSGKAVVSEKYESTIPGLFVVGDLVAGRKMQIYTAWDEAVDAADEINRRLRTRGYQELLGDLT</sequence>
<evidence type="ECO:0000256" key="1">
    <source>
        <dbReference type="ARBA" id="ARBA00022630"/>
    </source>
</evidence>
<dbReference type="AlphaFoldDB" id="A0A8J6XX62"/>
<name>A0A8J6XX62_9BACT</name>
<reference evidence="4 5" key="1">
    <citation type="submission" date="2020-08" db="EMBL/GenBank/DDBJ databases">
        <title>Acidobacteriota in marine sediments use diverse sulfur dissimilation pathways.</title>
        <authorList>
            <person name="Wasmund K."/>
        </authorList>
    </citation>
    <scope>NUCLEOTIDE SEQUENCE [LARGE SCALE GENOMIC DNA]</scope>
    <source>
        <strain evidence="4">MAG AM4</strain>
    </source>
</reference>
<dbReference type="PANTHER" id="PTHR48105">
    <property type="entry name" value="THIOREDOXIN REDUCTASE 1-RELATED-RELATED"/>
    <property type="match status" value="1"/>
</dbReference>
<feature type="domain" description="FAD/NAD(P)-binding" evidence="3">
    <location>
        <begin position="5"/>
        <end position="304"/>
    </location>
</feature>
<proteinExistence type="predicted"/>
<gene>
    <name evidence="4" type="ORF">IFK94_08870</name>
</gene>
<comment type="caution">
    <text evidence="4">The sequence shown here is derived from an EMBL/GenBank/DDBJ whole genome shotgun (WGS) entry which is preliminary data.</text>
</comment>
<dbReference type="InterPro" id="IPR023753">
    <property type="entry name" value="FAD/NAD-binding_dom"/>
</dbReference>
<dbReference type="Pfam" id="PF07992">
    <property type="entry name" value="Pyr_redox_2"/>
    <property type="match status" value="1"/>
</dbReference>
<evidence type="ECO:0000259" key="3">
    <source>
        <dbReference type="Pfam" id="PF07992"/>
    </source>
</evidence>
<dbReference type="InterPro" id="IPR036188">
    <property type="entry name" value="FAD/NAD-bd_sf"/>
</dbReference>
<organism evidence="4 5">
    <name type="scientific">Candidatus Polarisedimenticola svalbardensis</name>
    <dbReference type="NCBI Taxonomy" id="2886004"/>
    <lineage>
        <taxon>Bacteria</taxon>
        <taxon>Pseudomonadati</taxon>
        <taxon>Acidobacteriota</taxon>
        <taxon>Candidatus Polarisedimenticolia</taxon>
        <taxon>Candidatus Polarisedimenticolales</taxon>
        <taxon>Candidatus Polarisedimenticolaceae</taxon>
        <taxon>Candidatus Polarisedimenticola</taxon>
    </lineage>
</organism>
<evidence type="ECO:0000313" key="4">
    <source>
        <dbReference type="EMBL" id="MBD3868226.1"/>
    </source>
</evidence>
<keyword evidence="2" id="KW-0560">Oxidoreductase</keyword>
<dbReference type="EMBL" id="JACXWD010000025">
    <property type="protein sequence ID" value="MBD3868226.1"/>
    <property type="molecule type" value="Genomic_DNA"/>
</dbReference>
<accession>A0A8J6XX62</accession>
<dbReference type="SUPFAM" id="SSF51905">
    <property type="entry name" value="FAD/NAD(P)-binding domain"/>
    <property type="match status" value="1"/>
</dbReference>
<dbReference type="PRINTS" id="PR00469">
    <property type="entry name" value="PNDRDTASEII"/>
</dbReference>
<dbReference type="PRINTS" id="PR00368">
    <property type="entry name" value="FADPNR"/>
</dbReference>
<protein>
    <submittedName>
        <fullName evidence="4">NAD(P)/FAD-dependent oxidoreductase</fullName>
    </submittedName>
</protein>
<dbReference type="InterPro" id="IPR050097">
    <property type="entry name" value="Ferredoxin-NADP_redctase_2"/>
</dbReference>
<evidence type="ECO:0000256" key="2">
    <source>
        <dbReference type="ARBA" id="ARBA00023002"/>
    </source>
</evidence>
<evidence type="ECO:0000313" key="5">
    <source>
        <dbReference type="Proteomes" id="UP000648239"/>
    </source>
</evidence>
<dbReference type="Proteomes" id="UP000648239">
    <property type="component" value="Unassembled WGS sequence"/>
</dbReference>
<keyword evidence="1" id="KW-0285">Flavoprotein</keyword>
<dbReference type="Gene3D" id="3.50.50.60">
    <property type="entry name" value="FAD/NAD(P)-binding domain"/>
    <property type="match status" value="2"/>
</dbReference>
<dbReference type="GO" id="GO:0016491">
    <property type="term" value="F:oxidoreductase activity"/>
    <property type="evidence" value="ECO:0007669"/>
    <property type="project" value="UniProtKB-KW"/>
</dbReference>